<dbReference type="SUPFAM" id="SSF55781">
    <property type="entry name" value="GAF domain-like"/>
    <property type="match status" value="1"/>
</dbReference>
<gene>
    <name evidence="6" type="ORF">EA462_13140</name>
</gene>
<dbReference type="PROSITE" id="PS51078">
    <property type="entry name" value="ICLR_ED"/>
    <property type="match status" value="1"/>
</dbReference>
<dbReference type="InterPro" id="IPR036388">
    <property type="entry name" value="WH-like_DNA-bd_sf"/>
</dbReference>
<evidence type="ECO:0000313" key="6">
    <source>
        <dbReference type="EMBL" id="RQG87812.1"/>
    </source>
</evidence>
<dbReference type="Proteomes" id="UP000273828">
    <property type="component" value="Unassembled WGS sequence"/>
</dbReference>
<dbReference type="InterPro" id="IPR029016">
    <property type="entry name" value="GAF-like_dom_sf"/>
</dbReference>
<dbReference type="EMBL" id="REFY01000005">
    <property type="protein sequence ID" value="RQG87812.1"/>
    <property type="molecule type" value="Genomic_DNA"/>
</dbReference>
<dbReference type="InterPro" id="IPR014757">
    <property type="entry name" value="Tscrpt_reg_IclR_C"/>
</dbReference>
<dbReference type="GO" id="GO:0003677">
    <property type="term" value="F:DNA binding"/>
    <property type="evidence" value="ECO:0007669"/>
    <property type="project" value="UniProtKB-KW"/>
</dbReference>
<evidence type="ECO:0000259" key="4">
    <source>
        <dbReference type="PROSITE" id="PS51077"/>
    </source>
</evidence>
<dbReference type="PANTHER" id="PTHR30136">
    <property type="entry name" value="HELIX-TURN-HELIX TRANSCRIPTIONAL REGULATOR, ICLR FAMILY"/>
    <property type="match status" value="1"/>
</dbReference>
<accession>A0A3N6NVG1</accession>
<dbReference type="InterPro" id="IPR050707">
    <property type="entry name" value="HTH_MetabolicPath_Reg"/>
</dbReference>
<dbReference type="InterPro" id="IPR011991">
    <property type="entry name" value="ArsR-like_HTH"/>
</dbReference>
<dbReference type="Pfam" id="PF01614">
    <property type="entry name" value="IclR_C"/>
    <property type="match status" value="1"/>
</dbReference>
<feature type="domain" description="IclR-ED" evidence="5">
    <location>
        <begin position="73"/>
        <end position="256"/>
    </location>
</feature>
<proteinExistence type="predicted"/>
<dbReference type="Pfam" id="PF09339">
    <property type="entry name" value="HTH_IclR"/>
    <property type="match status" value="1"/>
</dbReference>
<evidence type="ECO:0000256" key="3">
    <source>
        <dbReference type="ARBA" id="ARBA00023163"/>
    </source>
</evidence>
<dbReference type="Gene3D" id="3.30.450.40">
    <property type="match status" value="1"/>
</dbReference>
<dbReference type="CDD" id="cd00090">
    <property type="entry name" value="HTH_ARSR"/>
    <property type="match status" value="1"/>
</dbReference>
<dbReference type="AlphaFoldDB" id="A0A3N6NVG1"/>
<dbReference type="InterPro" id="IPR036390">
    <property type="entry name" value="WH_DNA-bd_sf"/>
</dbReference>
<keyword evidence="3" id="KW-0804">Transcription</keyword>
<organism evidence="6 7">
    <name type="scientific">Natrarchaeobius halalkaliphilus</name>
    <dbReference type="NCBI Taxonomy" id="1679091"/>
    <lineage>
        <taxon>Archaea</taxon>
        <taxon>Methanobacteriati</taxon>
        <taxon>Methanobacteriota</taxon>
        <taxon>Stenosarchaea group</taxon>
        <taxon>Halobacteria</taxon>
        <taxon>Halobacteriales</taxon>
        <taxon>Natrialbaceae</taxon>
        <taxon>Natrarchaeobius</taxon>
    </lineage>
</organism>
<feature type="domain" description="HTH iclR-type" evidence="4">
    <location>
        <begin position="13"/>
        <end position="72"/>
    </location>
</feature>
<reference evidence="6 7" key="1">
    <citation type="submission" date="2018-10" db="EMBL/GenBank/DDBJ databases">
        <title>Natrarchaeobius chitinivorans gen. nov., sp. nov., and Natrarchaeobius haloalkaliphilus sp. nov., alkaliphilic, chitin-utilizing haloarchaea from hypersaline alkaline lakes.</title>
        <authorList>
            <person name="Sorokin D.Y."/>
            <person name="Elcheninov A.G."/>
            <person name="Kostrikina N.A."/>
            <person name="Bale N.J."/>
            <person name="Sinninghe Damste J.S."/>
            <person name="Khijniak T.V."/>
            <person name="Kublanov I.V."/>
            <person name="Toshchakov S.V."/>
        </authorList>
    </citation>
    <scope>NUCLEOTIDE SEQUENCE [LARGE SCALE GENOMIC DNA]</scope>
    <source>
        <strain evidence="6 7">AArcht-Sl</strain>
    </source>
</reference>
<evidence type="ECO:0000313" key="7">
    <source>
        <dbReference type="Proteomes" id="UP000273828"/>
    </source>
</evidence>
<dbReference type="RefSeq" id="WP_124179012.1">
    <property type="nucleotide sequence ID" value="NZ_REFY01000005.1"/>
</dbReference>
<keyword evidence="1" id="KW-0805">Transcription regulation</keyword>
<keyword evidence="2" id="KW-0238">DNA-binding</keyword>
<dbReference type="InterPro" id="IPR005471">
    <property type="entry name" value="Tscrpt_reg_IclR_N"/>
</dbReference>
<dbReference type="GO" id="GO:0045892">
    <property type="term" value="P:negative regulation of DNA-templated transcription"/>
    <property type="evidence" value="ECO:0007669"/>
    <property type="project" value="TreeGrafter"/>
</dbReference>
<dbReference type="PROSITE" id="PS51077">
    <property type="entry name" value="HTH_ICLR"/>
    <property type="match status" value="1"/>
</dbReference>
<dbReference type="Gene3D" id="1.10.10.10">
    <property type="entry name" value="Winged helix-like DNA-binding domain superfamily/Winged helix DNA-binding domain"/>
    <property type="match status" value="1"/>
</dbReference>
<evidence type="ECO:0000256" key="1">
    <source>
        <dbReference type="ARBA" id="ARBA00023015"/>
    </source>
</evidence>
<name>A0A3N6NVG1_9EURY</name>
<evidence type="ECO:0000259" key="5">
    <source>
        <dbReference type="PROSITE" id="PS51078"/>
    </source>
</evidence>
<dbReference type="OrthoDB" id="14763at2157"/>
<sequence length="257" mass="28166">MGSQADGAGKRRVKALEKGLRIVEELKEQGSAGVSELASELNMPTSTVHVYLQTLKGTGYVVGNDGTYQLSLRFLEIGSKVRDQREVFAAARQEMIDICHSTGETVGLGVLEDGKRVQLWQIEGKNAINDNIHIGEYTHTHWTSLGKTLLASQSDESIEEIVERHGLPRATENTITDKHALFDEVETIRAQGYTLEDEERKMGIRSVSVPLTDSDGNTIAALGITAPKNKMTSATCGNYIAQLNDKANVISIKYAYQ</sequence>
<protein>
    <submittedName>
        <fullName evidence="6">IclR family transcriptional regulator</fullName>
    </submittedName>
</protein>
<dbReference type="PANTHER" id="PTHR30136:SF35">
    <property type="entry name" value="HTH-TYPE TRANSCRIPTIONAL REGULATOR RV1719"/>
    <property type="match status" value="1"/>
</dbReference>
<dbReference type="SUPFAM" id="SSF46785">
    <property type="entry name" value="Winged helix' DNA-binding domain"/>
    <property type="match status" value="1"/>
</dbReference>
<dbReference type="SMART" id="SM00346">
    <property type="entry name" value="HTH_ICLR"/>
    <property type="match status" value="1"/>
</dbReference>
<comment type="caution">
    <text evidence="6">The sequence shown here is derived from an EMBL/GenBank/DDBJ whole genome shotgun (WGS) entry which is preliminary data.</text>
</comment>
<keyword evidence="7" id="KW-1185">Reference proteome</keyword>
<evidence type="ECO:0000256" key="2">
    <source>
        <dbReference type="ARBA" id="ARBA00023125"/>
    </source>
</evidence>
<dbReference type="GO" id="GO:0003700">
    <property type="term" value="F:DNA-binding transcription factor activity"/>
    <property type="evidence" value="ECO:0007669"/>
    <property type="project" value="TreeGrafter"/>
</dbReference>